<sequence length="83" mass="9342">MAGLATIRVPRVVRDRLRDAAKAAHLTQGQLIEEMLDQRRKAAFWAALEAETADQVYREELVEADEAFIADAEERLAQFEAGQ</sequence>
<evidence type="ECO:0000313" key="2">
    <source>
        <dbReference type="Proteomes" id="UP000238164"/>
    </source>
</evidence>
<dbReference type="EMBL" id="LT985188">
    <property type="protein sequence ID" value="SPD85582.1"/>
    <property type="molecule type" value="Genomic_DNA"/>
</dbReference>
<dbReference type="Proteomes" id="UP000238164">
    <property type="component" value="Chromosome 1"/>
</dbReference>
<reference evidence="1 2" key="1">
    <citation type="submission" date="2018-02" db="EMBL/GenBank/DDBJ databases">
        <authorList>
            <person name="Cohen D.B."/>
            <person name="Kent A.D."/>
        </authorList>
    </citation>
    <scope>NUCLEOTIDE SEQUENCE [LARGE SCALE GENOMIC DNA]</scope>
    <source>
        <strain evidence="1">1</strain>
    </source>
</reference>
<gene>
    <name evidence="1" type="ORF">MPLG2_0546</name>
</gene>
<dbReference type="AlphaFoldDB" id="A0A2N9JBS3"/>
<name>A0A2N9JBS3_9ACTN</name>
<protein>
    <recommendedName>
        <fullName evidence="3">Ribbon-helix-helix protein CopG domain-containing protein</fullName>
    </recommendedName>
</protein>
<dbReference type="RefSeq" id="WP_158680804.1">
    <property type="nucleotide sequence ID" value="NZ_BAAAGO010000042.1"/>
</dbReference>
<accession>A0A2N9JBS3</accession>
<organism evidence="1 2">
    <name type="scientific">Micropruina glycogenica</name>
    <dbReference type="NCBI Taxonomy" id="75385"/>
    <lineage>
        <taxon>Bacteria</taxon>
        <taxon>Bacillati</taxon>
        <taxon>Actinomycetota</taxon>
        <taxon>Actinomycetes</taxon>
        <taxon>Propionibacteriales</taxon>
        <taxon>Nocardioidaceae</taxon>
        <taxon>Micropruina</taxon>
    </lineage>
</organism>
<dbReference type="KEGG" id="mgg:MPLG2_0546"/>
<proteinExistence type="predicted"/>
<evidence type="ECO:0008006" key="3">
    <source>
        <dbReference type="Google" id="ProtNLM"/>
    </source>
</evidence>
<keyword evidence="2" id="KW-1185">Reference proteome</keyword>
<evidence type="ECO:0000313" key="1">
    <source>
        <dbReference type="EMBL" id="SPD85582.1"/>
    </source>
</evidence>